<dbReference type="NCBIfam" id="TIGR00715">
    <property type="entry name" value="precor6x_red"/>
    <property type="match status" value="1"/>
</dbReference>
<dbReference type="GO" id="GO:0016994">
    <property type="term" value="F:precorrin-6A reductase activity"/>
    <property type="evidence" value="ECO:0007669"/>
    <property type="project" value="InterPro"/>
</dbReference>
<evidence type="ECO:0000313" key="5">
    <source>
        <dbReference type="Proteomes" id="UP000623681"/>
    </source>
</evidence>
<dbReference type="EC" id="1.3.1.106" evidence="4"/>
<proteinExistence type="predicted"/>
<dbReference type="NCBIfam" id="NF005970">
    <property type="entry name" value="PRK08057.1-4"/>
    <property type="match status" value="1"/>
</dbReference>
<gene>
    <name evidence="4" type="ORF">JK634_05860</name>
</gene>
<comment type="caution">
    <text evidence="4">The sequence shown here is derived from an EMBL/GenBank/DDBJ whole genome shotgun (WGS) entry which is preliminary data.</text>
</comment>
<dbReference type="GO" id="GO:0009236">
    <property type="term" value="P:cobalamin biosynthetic process"/>
    <property type="evidence" value="ECO:0007669"/>
    <property type="project" value="UniProtKB-KW"/>
</dbReference>
<keyword evidence="5" id="KW-1185">Reference proteome</keyword>
<dbReference type="PROSITE" id="PS51014">
    <property type="entry name" value="COBK_CBIJ"/>
    <property type="match status" value="1"/>
</dbReference>
<dbReference type="AlphaFoldDB" id="A0A937FG05"/>
<dbReference type="Proteomes" id="UP000623681">
    <property type="component" value="Unassembled WGS sequence"/>
</dbReference>
<comment type="pathway">
    <text evidence="1">Cofactor biosynthesis; adenosylcobalamin biosynthesis.</text>
</comment>
<protein>
    <submittedName>
        <fullName evidence="4">Cobalt-precorrin-6A reductase</fullName>
        <ecNumber evidence="4">1.3.1.106</ecNumber>
    </submittedName>
</protein>
<organism evidence="4 5">
    <name type="scientific">Clostridium paridis</name>
    <dbReference type="NCBI Taxonomy" id="2803863"/>
    <lineage>
        <taxon>Bacteria</taxon>
        <taxon>Bacillati</taxon>
        <taxon>Bacillota</taxon>
        <taxon>Clostridia</taxon>
        <taxon>Eubacteriales</taxon>
        <taxon>Clostridiaceae</taxon>
        <taxon>Clostridium</taxon>
    </lineage>
</organism>
<evidence type="ECO:0000256" key="2">
    <source>
        <dbReference type="ARBA" id="ARBA00022573"/>
    </source>
</evidence>
<dbReference type="EMBL" id="JAESWA010000019">
    <property type="protein sequence ID" value="MBL4931323.1"/>
    <property type="molecule type" value="Genomic_DNA"/>
</dbReference>
<dbReference type="PANTHER" id="PTHR36925">
    <property type="entry name" value="COBALT-PRECORRIN-6A REDUCTASE"/>
    <property type="match status" value="1"/>
</dbReference>
<evidence type="ECO:0000256" key="3">
    <source>
        <dbReference type="ARBA" id="ARBA00023002"/>
    </source>
</evidence>
<evidence type="ECO:0000256" key="1">
    <source>
        <dbReference type="ARBA" id="ARBA00004953"/>
    </source>
</evidence>
<keyword evidence="2" id="KW-0169">Cobalamin biosynthesis</keyword>
<evidence type="ECO:0000313" key="4">
    <source>
        <dbReference type="EMBL" id="MBL4931323.1"/>
    </source>
</evidence>
<dbReference type="InterPro" id="IPR003723">
    <property type="entry name" value="Precorrin-6x_reduct"/>
</dbReference>
<reference evidence="4" key="1">
    <citation type="submission" date="2021-01" db="EMBL/GenBank/DDBJ databases">
        <title>Genome public.</title>
        <authorList>
            <person name="Liu C."/>
            <person name="Sun Q."/>
        </authorList>
    </citation>
    <scope>NUCLEOTIDE SEQUENCE</scope>
    <source>
        <strain evidence="4">YIM B02565</strain>
    </source>
</reference>
<dbReference type="PANTHER" id="PTHR36925:SF1">
    <property type="entry name" value="COBALT-PRECORRIN-6A REDUCTASE"/>
    <property type="match status" value="1"/>
</dbReference>
<dbReference type="RefSeq" id="WP_202766705.1">
    <property type="nucleotide sequence ID" value="NZ_JAESWA010000019.1"/>
</dbReference>
<keyword evidence="3 4" id="KW-0560">Oxidoreductase</keyword>
<dbReference type="Pfam" id="PF02571">
    <property type="entry name" value="CbiJ"/>
    <property type="match status" value="1"/>
</dbReference>
<accession>A0A937FG05</accession>
<name>A0A937FG05_9CLOT</name>
<sequence length="251" mass="28429">MIGLIVGTSEGKELLKGLNKFTEDIFVSTATNYGGELLKGYKYKLLNTKPLNKEELKNMLEENEVRKLIDASHPYALEVSINAMEVANELSIEYIRYERPSVIDKYSGHRLVNIISDYSELKNSLSSIKGNILNTTGSRNIKKILDLKIENRIIHRVLASLKVMEELCNLGIEPEDIIAVKGVFSEEFNRAILREYKCEAIIMKDSGVEGGTVQKIEAALKEQIKIVVIGRKQLEYNKVFDNINELIDYVS</sequence>